<dbReference type="SUPFAM" id="SSF52833">
    <property type="entry name" value="Thioredoxin-like"/>
    <property type="match status" value="1"/>
</dbReference>
<organism evidence="3">
    <name type="scientific">marine metagenome</name>
    <dbReference type="NCBI Taxonomy" id="408172"/>
    <lineage>
        <taxon>unclassified sequences</taxon>
        <taxon>metagenomes</taxon>
        <taxon>ecological metagenomes</taxon>
    </lineage>
</organism>
<evidence type="ECO:0000259" key="1">
    <source>
        <dbReference type="Pfam" id="PF00578"/>
    </source>
</evidence>
<dbReference type="Pfam" id="PF11412">
    <property type="entry name" value="DsbD_N"/>
    <property type="match status" value="1"/>
</dbReference>
<dbReference type="InterPro" id="IPR036249">
    <property type="entry name" value="Thioredoxin-like_sf"/>
</dbReference>
<dbReference type="InterPro" id="IPR000866">
    <property type="entry name" value="AhpC/TSA"/>
</dbReference>
<dbReference type="Pfam" id="PF00578">
    <property type="entry name" value="AhpC-TSA"/>
    <property type="match status" value="1"/>
</dbReference>
<dbReference type="GO" id="GO:0016491">
    <property type="term" value="F:oxidoreductase activity"/>
    <property type="evidence" value="ECO:0007669"/>
    <property type="project" value="InterPro"/>
</dbReference>
<dbReference type="GO" id="GO:0016209">
    <property type="term" value="F:antioxidant activity"/>
    <property type="evidence" value="ECO:0007669"/>
    <property type="project" value="InterPro"/>
</dbReference>
<dbReference type="Gene3D" id="3.40.30.10">
    <property type="entry name" value="Glutaredoxin"/>
    <property type="match status" value="1"/>
</dbReference>
<evidence type="ECO:0000259" key="2">
    <source>
        <dbReference type="Pfam" id="PF11412"/>
    </source>
</evidence>
<reference evidence="3" key="1">
    <citation type="submission" date="2018-05" db="EMBL/GenBank/DDBJ databases">
        <authorList>
            <person name="Lanie J.A."/>
            <person name="Ng W.-L."/>
            <person name="Kazmierczak K.M."/>
            <person name="Andrzejewski T.M."/>
            <person name="Davidsen T.M."/>
            <person name="Wayne K.J."/>
            <person name="Tettelin H."/>
            <person name="Glass J.I."/>
            <person name="Rusch D."/>
            <person name="Podicherti R."/>
            <person name="Tsui H.-C.T."/>
            <person name="Winkler M.E."/>
        </authorList>
    </citation>
    <scope>NUCLEOTIDE SEQUENCE</scope>
</reference>
<feature type="domain" description="Thiol:disulfide interchange protein DsbD N-terminal" evidence="2">
    <location>
        <begin position="151"/>
        <end position="258"/>
    </location>
</feature>
<dbReference type="Gene3D" id="2.60.40.1250">
    <property type="entry name" value="Thiol:disulfide interchange protein DsbD, N-terminal domain"/>
    <property type="match status" value="1"/>
</dbReference>
<dbReference type="InterPro" id="IPR028250">
    <property type="entry name" value="DsbDN"/>
</dbReference>
<gene>
    <name evidence="3" type="ORF">METZ01_LOCUS213350</name>
</gene>
<proteinExistence type="predicted"/>
<name>A0A382FBP9_9ZZZZ</name>
<dbReference type="EMBL" id="UINC01049121">
    <property type="protein sequence ID" value="SVB60496.1"/>
    <property type="molecule type" value="Genomic_DNA"/>
</dbReference>
<accession>A0A382FBP9</accession>
<dbReference type="InterPro" id="IPR036929">
    <property type="entry name" value="DsbDN_sf"/>
</dbReference>
<dbReference type="AlphaFoldDB" id="A0A382FBP9"/>
<evidence type="ECO:0008006" key="4">
    <source>
        <dbReference type="Google" id="ProtNLM"/>
    </source>
</evidence>
<feature type="domain" description="Alkyl hydroperoxide reductase subunit C/ Thiol specific antioxidant" evidence="1">
    <location>
        <begin position="2"/>
        <end position="92"/>
    </location>
</feature>
<evidence type="ECO:0000313" key="3">
    <source>
        <dbReference type="EMBL" id="SVB60496.1"/>
    </source>
</evidence>
<protein>
    <recommendedName>
        <fullName evidence="4">Redoxin domain-containing protein</fullName>
    </recommendedName>
</protein>
<sequence>MTQLVQLQGIKENLEEAGYSVFAISNDPVEILADFASKHDITFSLLSDSDSAVIRAFGIMNQLIRPDEGQSMRWYGIPYPGTYYVDANMIVTDKDFHQHHARRASGSSVLARALGQEMEVHSEAESVDVSDQINVSVGLSEPALQLEVVSQLLIDIEIPEGMHAYASGAPDQFACLSLEVEGGGIRIGDVSWPASEPMNTLGIDEEVPVYKGRIRASLPITVTSDVIRLGHEIPDALQFSVVVSFQLCNDYECFLPERIEATLSCALDRLVEPEGLSIYADRVEAIEAETGKPVR</sequence>